<gene>
    <name evidence="1" type="ORF">GCM10023322_28910</name>
</gene>
<sequence>MCQGSCRPTHGERNMDFVAHRVGRLCGQATGGQLREYAERFGVLDILDRIVDAVDHGRVDQQLEKDLDVLDSAFARHGIDGLTTGSRSYETWRGGGGHPTITAWECPRRSCPRRVPAVDGDRPVCALANLPFVETRITL</sequence>
<protein>
    <submittedName>
        <fullName evidence="1">Uncharacterized protein</fullName>
    </submittedName>
</protein>
<evidence type="ECO:0000313" key="1">
    <source>
        <dbReference type="EMBL" id="GAA5185305.1"/>
    </source>
</evidence>
<dbReference type="EMBL" id="BAABJQ010000007">
    <property type="protein sequence ID" value="GAA5185305.1"/>
    <property type="molecule type" value="Genomic_DNA"/>
</dbReference>
<dbReference type="Proteomes" id="UP001501570">
    <property type="component" value="Unassembled WGS sequence"/>
</dbReference>
<keyword evidence="2" id="KW-1185">Reference proteome</keyword>
<reference evidence="2" key="1">
    <citation type="journal article" date="2019" name="Int. J. Syst. Evol. Microbiol.">
        <title>The Global Catalogue of Microorganisms (GCM) 10K type strain sequencing project: providing services to taxonomists for standard genome sequencing and annotation.</title>
        <authorList>
            <consortium name="The Broad Institute Genomics Platform"/>
            <consortium name="The Broad Institute Genome Sequencing Center for Infectious Disease"/>
            <person name="Wu L."/>
            <person name="Ma J."/>
        </authorList>
    </citation>
    <scope>NUCLEOTIDE SEQUENCE [LARGE SCALE GENOMIC DNA]</scope>
    <source>
        <strain evidence="2">JCM 18304</strain>
    </source>
</reference>
<organism evidence="1 2">
    <name type="scientific">Rugosimonospora acidiphila</name>
    <dbReference type="NCBI Taxonomy" id="556531"/>
    <lineage>
        <taxon>Bacteria</taxon>
        <taxon>Bacillati</taxon>
        <taxon>Actinomycetota</taxon>
        <taxon>Actinomycetes</taxon>
        <taxon>Micromonosporales</taxon>
        <taxon>Micromonosporaceae</taxon>
        <taxon>Rugosimonospora</taxon>
    </lineage>
</organism>
<evidence type="ECO:0000313" key="2">
    <source>
        <dbReference type="Proteomes" id="UP001501570"/>
    </source>
</evidence>
<comment type="caution">
    <text evidence="1">The sequence shown here is derived from an EMBL/GenBank/DDBJ whole genome shotgun (WGS) entry which is preliminary data.</text>
</comment>
<proteinExistence type="predicted"/>
<name>A0ABP9RS50_9ACTN</name>
<accession>A0ABP9RS50</accession>